<organism evidence="1 2">
    <name type="scientific">Paragonimus skrjabini miyazakii</name>
    <dbReference type="NCBI Taxonomy" id="59628"/>
    <lineage>
        <taxon>Eukaryota</taxon>
        <taxon>Metazoa</taxon>
        <taxon>Spiralia</taxon>
        <taxon>Lophotrochozoa</taxon>
        <taxon>Platyhelminthes</taxon>
        <taxon>Trematoda</taxon>
        <taxon>Digenea</taxon>
        <taxon>Plagiorchiida</taxon>
        <taxon>Troglotremata</taxon>
        <taxon>Troglotrematidae</taxon>
        <taxon>Paragonimus</taxon>
    </lineage>
</organism>
<evidence type="ECO:0000313" key="2">
    <source>
        <dbReference type="Proteomes" id="UP000822476"/>
    </source>
</evidence>
<sequence>MLRLDTYICTAKPAILDAFNHTEGFILILCSVGLCLCSLPNISFQMHKNSKETVPFFEDALDFTDVYNGSYESVLTVRQKRSLMASFLYAKWDADSRESKYVISALRSFSPIEQLLAVDCWLPSSSCVQSVKLKRFPQITFHLKGFEDIPYRGFISVRHLAEHMHYLLNPVVFLRTKEDISSFLLTFRVVVLGHFNFSKQSSPDFIQFHAASLSVNNLFADSFEGGREIVFAVAPTGSTKLSDVNKAVRIFFQCDSFIMIYKYNATKLLASELLTALQDAFLSIRLSHPQCLRPTDLTPPTQGLQRSNLMHFAFSQSPVLLISGPHLSLAKYVDPILYTIRTLEVSYGACNRLQPPVLPSGNWSYRSLPTGREAHRLLHKPALATYREQRQRSAVCPQWFRHVNWYLEGHSFKVCGDPDYVTAENLIIPEKLDPNFPQQHSVRNSSALFKILDLANDSDFVEKAAIWLRQLSSTLDSSVRSSYFPIDAMATVEQLHFTCCRWFHRYSLSSHLDSDLLAPVPPKIPASSSLDQLACGSNWTLQFHTLDSLLHPELVWKLTGHNATVNPTQFSAVIVDQSAEAVYRLEEPVSYESLSQFISDYHASVLKPWWRHSSPRPSSSNPGHGSRPLFVTEIRSRSHLDHLLDERSHIHWATQASNTCCAHTSLILLYYTEACVFASQGESALWHFDVVARQFSTQARLLFAKVDVSAVDLPWHLRVERVPSIIFFPASRSSYSIPFPSASMITHDLSSRLSNFLREQIGLPCVTVRTLDVDRTSLSARKHLLNILQSDLNVIPTEELARQLHTVCHNDSSTSSSIKRLTTCQNSVRAVTSDYTTKYKHAQRTASALLRYLYVNLNDLNSRLVSPFYRMLYATRGHQIHLIGSLVFQSDLWNNVYAFERNVSNLLRLFSVNG</sequence>
<dbReference type="InterPro" id="IPR052792">
    <property type="entry name" value="Thioredoxin_dom-contain_11"/>
</dbReference>
<dbReference type="OrthoDB" id="1910803at2759"/>
<protein>
    <submittedName>
        <fullName evidence="1">Thioredoxin domain-containing protein 11</fullName>
    </submittedName>
</protein>
<dbReference type="PANTHER" id="PTHR46497">
    <property type="entry name" value="THIOREDOXIN DOMAIN-CONTAINING PROTEIN 11"/>
    <property type="match status" value="1"/>
</dbReference>
<dbReference type="PANTHER" id="PTHR46497:SF1">
    <property type="entry name" value="THIOREDOXIN DOMAIN-CONTAINING PROTEIN 11"/>
    <property type="match status" value="1"/>
</dbReference>
<name>A0A8S9YCP2_9TREM</name>
<reference evidence="1" key="1">
    <citation type="submission" date="2019-07" db="EMBL/GenBank/DDBJ databases">
        <title>Annotation for the trematode Paragonimus miyazaki's.</title>
        <authorList>
            <person name="Choi Y.-J."/>
        </authorList>
    </citation>
    <scope>NUCLEOTIDE SEQUENCE</scope>
    <source>
        <strain evidence="1">Japan</strain>
    </source>
</reference>
<dbReference type="Proteomes" id="UP000822476">
    <property type="component" value="Unassembled WGS sequence"/>
</dbReference>
<comment type="caution">
    <text evidence="1">The sequence shown here is derived from an EMBL/GenBank/DDBJ whole genome shotgun (WGS) entry which is preliminary data.</text>
</comment>
<dbReference type="EMBL" id="JTDE01021907">
    <property type="protein sequence ID" value="KAF7232310.1"/>
    <property type="molecule type" value="Genomic_DNA"/>
</dbReference>
<evidence type="ECO:0000313" key="1">
    <source>
        <dbReference type="EMBL" id="KAF7232310.1"/>
    </source>
</evidence>
<accession>A0A8S9YCP2</accession>
<gene>
    <name evidence="1" type="ORF">EG68_09897</name>
</gene>
<dbReference type="AlphaFoldDB" id="A0A8S9YCP2"/>
<proteinExistence type="predicted"/>
<keyword evidence="2" id="KW-1185">Reference proteome</keyword>